<evidence type="ECO:0000313" key="1">
    <source>
        <dbReference type="EMBL" id="EIM62705.1"/>
    </source>
</evidence>
<dbReference type="AlphaFoldDB" id="I5AZP2"/>
<dbReference type="HOGENOM" id="CLU_2259251_0_0_7"/>
<dbReference type="Proteomes" id="UP000005778">
    <property type="component" value="Chromosome"/>
</dbReference>
<accession>I5AZP2</accession>
<dbReference type="STRING" id="879212.DespoDRAFT_00711"/>
<gene>
    <name evidence="1" type="ORF">DespoDRAFT_00711</name>
</gene>
<reference evidence="1 2" key="1">
    <citation type="submission" date="2011-09" db="EMBL/GenBank/DDBJ databases">
        <authorList>
            <consortium name="US DOE Joint Genome Institute (JGI-PGF)"/>
            <person name="Lucas S."/>
            <person name="Han J."/>
            <person name="Lapidus A."/>
            <person name="Cheng J.-F."/>
            <person name="Goodwin L."/>
            <person name="Pitluck S."/>
            <person name="Peters L."/>
            <person name="Land M.L."/>
            <person name="Hauser L."/>
            <person name="Orellana R."/>
            <person name="Lovley D."/>
            <person name="Woyke T.J."/>
        </authorList>
    </citation>
    <scope>NUCLEOTIDE SEQUENCE [LARGE SCALE GENOMIC DNA]</scope>
    <source>
        <strain evidence="1 2">2ac9</strain>
    </source>
</reference>
<protein>
    <submittedName>
        <fullName evidence="1">Uncharacterized protein</fullName>
    </submittedName>
</protein>
<reference evidence="1 2" key="2">
    <citation type="submission" date="2012-02" db="EMBL/GenBank/DDBJ databases">
        <title>Improved High-Quality Draft sequence of Desulfobacter postgatei 2ac9.</title>
        <authorList>
            <consortium name="US DOE Joint Genome Institute"/>
            <person name="Lucas S."/>
            <person name="Han J."/>
            <person name="Lapidus A."/>
            <person name="Cheng J.-F."/>
            <person name="Goodwin L."/>
            <person name="Pitluck S."/>
            <person name="Peters L."/>
            <person name="Ovchinnikova G."/>
            <person name="Held B."/>
            <person name="Detter J.C."/>
            <person name="Han C."/>
            <person name="Tapia R."/>
            <person name="Land M."/>
            <person name="Hauser L."/>
            <person name="Kyrpides N."/>
            <person name="Ivanova N."/>
            <person name="Pagani I."/>
            <person name="Orellana R."/>
            <person name="Lovley D."/>
            <person name="Woyke T."/>
        </authorList>
    </citation>
    <scope>NUCLEOTIDE SEQUENCE [LARGE SCALE GENOMIC DNA]</scope>
    <source>
        <strain evidence="1 2">2ac9</strain>
    </source>
</reference>
<dbReference type="EMBL" id="CM001488">
    <property type="protein sequence ID" value="EIM62705.1"/>
    <property type="molecule type" value="Genomic_DNA"/>
</dbReference>
<evidence type="ECO:0000313" key="2">
    <source>
        <dbReference type="Proteomes" id="UP000005778"/>
    </source>
</evidence>
<keyword evidence="2" id="KW-1185">Reference proteome</keyword>
<name>I5AZP2_9BACT</name>
<sequence>MLEHISKTKTLQRFLGASGDLPDSGTIRFIRKEHPDWKERLITPRQFWYIRLLAQQNCISIEHLNNRCFRQFGADLSTMKRTDASSVIQDLKRSLNEQYKPFH</sequence>
<dbReference type="RefSeq" id="WP_004071406.1">
    <property type="nucleotide sequence ID" value="NZ_CM001488.1"/>
</dbReference>
<organism evidence="1 2">
    <name type="scientific">Desulfobacter postgatei 2ac9</name>
    <dbReference type="NCBI Taxonomy" id="879212"/>
    <lineage>
        <taxon>Bacteria</taxon>
        <taxon>Pseudomonadati</taxon>
        <taxon>Thermodesulfobacteriota</taxon>
        <taxon>Desulfobacteria</taxon>
        <taxon>Desulfobacterales</taxon>
        <taxon>Desulfobacteraceae</taxon>
        <taxon>Desulfobacter</taxon>
    </lineage>
</organism>
<dbReference type="OrthoDB" id="9834743at2"/>
<proteinExistence type="predicted"/>